<dbReference type="InterPro" id="IPR033764">
    <property type="entry name" value="Sdr_B"/>
</dbReference>
<dbReference type="KEGG" id="nsa:Nitsa_0318"/>
<evidence type="ECO:0000313" key="8">
    <source>
        <dbReference type="EMBL" id="ADV45589.1"/>
    </source>
</evidence>
<feature type="region of interest" description="Disordered" evidence="4">
    <location>
        <begin position="667"/>
        <end position="693"/>
    </location>
</feature>
<evidence type="ECO:0000256" key="3">
    <source>
        <dbReference type="ARBA" id="ARBA00022729"/>
    </source>
</evidence>
<dbReference type="STRING" id="749222.Nitsa_0318"/>
<name>E6WZK9_NITSE</name>
<dbReference type="Proteomes" id="UP000008633">
    <property type="component" value="Chromosome"/>
</dbReference>
<feature type="domain" description="SD-repeat containing protein B" evidence="7">
    <location>
        <begin position="1702"/>
        <end position="1822"/>
    </location>
</feature>
<dbReference type="eggNOG" id="COG3391">
    <property type="taxonomic scope" value="Bacteria"/>
</dbReference>
<feature type="signal peptide" evidence="6">
    <location>
        <begin position="1"/>
        <end position="17"/>
    </location>
</feature>
<dbReference type="PANTHER" id="PTHR23303">
    <property type="entry name" value="CARBOXYPEPTIDASE REGULATORY REGION-CONTAINING"/>
    <property type="match status" value="1"/>
</dbReference>
<dbReference type="InterPro" id="IPR051417">
    <property type="entry name" value="SDr/BOS_complex"/>
</dbReference>
<dbReference type="SUPFAM" id="SSF117074">
    <property type="entry name" value="Hypothetical protein PA1324"/>
    <property type="match status" value="5"/>
</dbReference>
<dbReference type="SUPFAM" id="SSF49464">
    <property type="entry name" value="Carboxypeptidase regulatory domain-like"/>
    <property type="match status" value="1"/>
</dbReference>
<evidence type="ECO:0000256" key="1">
    <source>
        <dbReference type="ARBA" id="ARBA00004613"/>
    </source>
</evidence>
<keyword evidence="5" id="KW-0472">Membrane</keyword>
<feature type="transmembrane region" description="Helical" evidence="5">
    <location>
        <begin position="1840"/>
        <end position="1861"/>
    </location>
</feature>
<gene>
    <name evidence="8" type="ordered locus">Nitsa_0318</name>
</gene>
<dbReference type="PANTHER" id="PTHR23303:SF15">
    <property type="entry name" value="COLOSSIN-A"/>
    <property type="match status" value="1"/>
</dbReference>
<dbReference type="GO" id="GO:0005576">
    <property type="term" value="C:extracellular region"/>
    <property type="evidence" value="ECO:0007669"/>
    <property type="project" value="UniProtKB-SubCell"/>
</dbReference>
<feature type="compositionally biased region" description="Polar residues" evidence="4">
    <location>
        <begin position="814"/>
        <end position="824"/>
    </location>
</feature>
<keyword evidence="5" id="KW-0812">Transmembrane</keyword>
<organism evidence="8 9">
    <name type="scientific">Nitratifractor salsuginis (strain DSM 16511 / JCM 12458 / E9I37-1)</name>
    <dbReference type="NCBI Taxonomy" id="749222"/>
    <lineage>
        <taxon>Bacteria</taxon>
        <taxon>Pseudomonadati</taxon>
        <taxon>Campylobacterota</taxon>
        <taxon>Epsilonproteobacteria</taxon>
        <taxon>Campylobacterales</taxon>
        <taxon>Sulfurovaceae</taxon>
        <taxon>Nitratifractor</taxon>
    </lineage>
</organism>
<evidence type="ECO:0000256" key="6">
    <source>
        <dbReference type="SAM" id="SignalP"/>
    </source>
</evidence>
<proteinExistence type="predicted"/>
<evidence type="ECO:0000259" key="7">
    <source>
        <dbReference type="Pfam" id="PF17210"/>
    </source>
</evidence>
<dbReference type="HOGENOM" id="CLU_237743_0_0_7"/>
<dbReference type="Gene3D" id="2.60.40.10">
    <property type="entry name" value="Immunoglobulins"/>
    <property type="match status" value="6"/>
</dbReference>
<reference evidence="9" key="2">
    <citation type="submission" date="2011-01" db="EMBL/GenBank/DDBJ databases">
        <title>The complete genome of Nitratifractor salsuginis DSM 16511.</title>
        <authorList>
            <consortium name="US DOE Joint Genome Institute (JGI-PGF)"/>
            <person name="Lucas S."/>
            <person name="Copeland A."/>
            <person name="Lapidus A."/>
            <person name="Bruce D."/>
            <person name="Goodwin L."/>
            <person name="Pitluck S."/>
            <person name="Kyrpides N."/>
            <person name="Mavromatis K."/>
            <person name="Ivanova N."/>
            <person name="Mikhailova N."/>
            <person name="Zeytun A."/>
            <person name="Detter J.C."/>
            <person name="Tapia R."/>
            <person name="Han C."/>
            <person name="Land M."/>
            <person name="Hauser L."/>
            <person name="Markowitz V."/>
            <person name="Cheng J.-F."/>
            <person name="Hugenholtz P."/>
            <person name="Woyke T."/>
            <person name="Wu D."/>
            <person name="Tindall B."/>
            <person name="Schuetze A."/>
            <person name="Brambilla E."/>
            <person name="Klenk H.-P."/>
            <person name="Eisen J.A."/>
        </authorList>
    </citation>
    <scope>NUCLEOTIDE SEQUENCE [LARGE SCALE GENOMIC DNA]</scope>
    <source>
        <strain evidence="9">DSM 16511 / JCM 12458 / E9I37-1</strain>
    </source>
</reference>
<feature type="domain" description="SD-repeat containing protein B" evidence="7">
    <location>
        <begin position="589"/>
        <end position="718"/>
    </location>
</feature>
<accession>E6WZK9</accession>
<dbReference type="EMBL" id="CP002452">
    <property type="protein sequence ID" value="ADV45589.1"/>
    <property type="molecule type" value="Genomic_DNA"/>
</dbReference>
<feature type="chain" id="PRO_5003212607" evidence="6">
    <location>
        <begin position="18"/>
        <end position="1870"/>
    </location>
</feature>
<keyword evidence="5" id="KW-1133">Transmembrane helix</keyword>
<dbReference type="InterPro" id="IPR013783">
    <property type="entry name" value="Ig-like_fold"/>
</dbReference>
<evidence type="ECO:0000313" key="9">
    <source>
        <dbReference type="Proteomes" id="UP000008633"/>
    </source>
</evidence>
<feature type="region of interest" description="Disordered" evidence="4">
    <location>
        <begin position="814"/>
        <end position="842"/>
    </location>
</feature>
<sequence>MGKVLMLFSLSSLSLFADIQGVVYKDFNFNGVKDGGDAPVIGATITAVCNDGNSYQAITDADGSYTLTGFPAGSKCRVEADVSSAGLGSASNAVGSSSPLVDIVADGTTHNISAGSPATYCQDNPDVVMAALPGYYTAGNYHAGGGTPPPNDFGTVFKVPAPKNGVFNDNNSINAKRSKLAQVAQTGAIWGAAWQKGGKNLFVSAALKRYVPLKDETSSDAVQRSAGTIYKIDTQTNTVSPFAVVPDVLTSTAADRLHNRDYGYNQDTDVVHYAGRQGLGDLDISEDETKLYTVNLKNKKLVVIDASDGTIIDSISIPNPYGNDCNDEKVRPWALKVRGNDVFIGSVCEDKIDTGDYTTDLGAAIQKYDGAAFQTVARTNSLRYLRARAYEPANKSEGDGYRYTNWSNGNDENYDAPMLTDIEFTNRGDLVLGYTSRQTYNRYNLLRGDIRKMCYNANGSYTDEDSDIAHTDCQTHTEQYDGNPTIYKEFYVGDFYGSNHGEHGHPETASGALAQKPGASNIIVGMIDATNWYQPGAIGNYDNTSGDKIGAQAVIDNRKMSDGGERETYGSKAGGMGDVELLCDPAPIEVGDYVWMDINQNGIQDPNEPAFSDVNVTLECEEGQSYVSYGTATTDSKGHYYFGGLNNVNLANGKTLRSGQNCRLSIDESEVNGKPPTTKDVNNNTEDQHDNDAEDRNGFAVIEFSTTASNNHDLDFGIQPALGCLTGILYEDVNGNGALDSTDQRAPAHITIKITDAYGNHYATETDAHGSFSLTGVPTGQVQMAIDTTDTDIPEGAVWSNPPGSAVRIQVQESTPNGTPNTCAEQDFPYTLPSEENRDPKTTATCANPTSLTWEGANVGTASSWDGNNMASAKTFTTEGGIPVDVTMEIINDNNEEFNPSDSGTNAAFGKPYLTLYLGDQDQPGDGNYSAQDCAAHSYDLVAGESYQLEVDFSDPVILDNWRLRDVDSGDIRNDEPNWNWQDGIKVEAYDANNQPVEVETKIGNSGAGLIVDANGTVHTDPDHYNGGDVAHGPGVTPNSTNGHIVLTSNFIPIKRLVITHLAGPDVHCQTRSALAAAGFAVCKPLHLSGKVYDDADGVASSSECATSDNQVDGTPISSLDGTALNVCLIGPDGKVVDTQTLSNGTYDFDRYIHPNTTYKVIVTQEGCIPGSDAPDSLLPQGWHYEGEQIDPDNNPGHDGTVDGVISIDVNTSNVSEIDFSLNKEPRASGYIRPLELNPGGNTAVQFDLSGNPTSHYIDDLEDTSEVAIRISSISNGQLYYNSNQVHINDVIPSPDISSFSIDPDDGDVVATFIYRALDKACRTSDEAVFEAPFRTVNISGNLYLDMTRDDKVNGTPVSQSCDGETPLYVNLVDSNGNVLSAVPLDQDGSYAFHYDDGVVANSDYTLILSTIRGEAGDPAPEATLPEGCGHYDGENIESKNPDGNDGNADGRIAVRMDTTDINQVNFAITPMVKIGDQLWIEDDNDGIYEPGEEPVVGATVTAVCGDQNFSAETDGMGRYLIEVPANIGTCTVSTPTPPNTNPTVGSEDDTASADTFAEENNHSHNNRGTYVDIGTENILSLDFGFSKAVAIGDTVWMDDNMNGLQDDNHPMSGVHVVLHRADGSVVAETDTNSSGQYYFGNLEAGDYYVSFDDQYYYTDPNVGSDDTIDSDVNRSTFRTETTHLDWGERDMTIDAGITPTAHIGDYFWIDENKNGIQDPGEPPVAGGVVELYDADGNPVSDVHGNHSVTTDSNGKYGFDVEPGQTYKLHFIIPKNLQEDGYVFTPSNAGSDTGDSDADGSGFTVTVTPHAGQNIVTLDAGINCGCDRKQVSNDSGGGSAMGVVSGLLMIFLSAGLGLWMIRREESEVLG</sequence>
<keyword evidence="9" id="KW-1185">Reference proteome</keyword>
<evidence type="ECO:0000256" key="4">
    <source>
        <dbReference type="SAM" id="MobiDB-lite"/>
    </source>
</evidence>
<feature type="region of interest" description="Disordered" evidence="4">
    <location>
        <begin position="1532"/>
        <end position="1551"/>
    </location>
</feature>
<keyword evidence="2" id="KW-0964">Secreted</keyword>
<feature type="domain" description="SD-repeat containing protein B" evidence="7">
    <location>
        <begin position="1591"/>
        <end position="1698"/>
    </location>
</feature>
<comment type="subcellular location">
    <subcellularLocation>
        <location evidence="1">Secreted</location>
    </subcellularLocation>
</comment>
<dbReference type="InterPro" id="IPR011044">
    <property type="entry name" value="Quino_amine_DH_bsu"/>
</dbReference>
<evidence type="ECO:0000256" key="5">
    <source>
        <dbReference type="SAM" id="Phobius"/>
    </source>
</evidence>
<dbReference type="SUPFAM" id="SSF50969">
    <property type="entry name" value="YVTN repeat-like/Quinoprotein amine dehydrogenase"/>
    <property type="match status" value="1"/>
</dbReference>
<dbReference type="InterPro" id="IPR008969">
    <property type="entry name" value="CarboxyPept-like_regulatory"/>
</dbReference>
<evidence type="ECO:0000256" key="2">
    <source>
        <dbReference type="ARBA" id="ARBA00022525"/>
    </source>
</evidence>
<protein>
    <submittedName>
        <fullName evidence="8">Cna B domain protein</fullName>
    </submittedName>
</protein>
<reference evidence="8 9" key="1">
    <citation type="journal article" date="2011" name="Stand. Genomic Sci.">
        <title>Complete genome sequence of Nitratifractor salsuginis type strain (E9I37-1).</title>
        <authorList>
            <person name="Anderson I."/>
            <person name="Sikorski J."/>
            <person name="Zeytun A."/>
            <person name="Nolan M."/>
            <person name="Lapidus A."/>
            <person name="Lucas S."/>
            <person name="Hammon N."/>
            <person name="Deshpande S."/>
            <person name="Cheng J.F."/>
            <person name="Tapia R."/>
            <person name="Han C."/>
            <person name="Goodwin L."/>
            <person name="Pitluck S."/>
            <person name="Liolios K."/>
            <person name="Pagani I."/>
            <person name="Ivanova N."/>
            <person name="Huntemann M."/>
            <person name="Mavromatis K."/>
            <person name="Ovchinikova G."/>
            <person name="Pati A."/>
            <person name="Chen A."/>
            <person name="Palaniappan K."/>
            <person name="Land M."/>
            <person name="Hauser L."/>
            <person name="Brambilla E.M."/>
            <person name="Ngatchou-Djao O.D."/>
            <person name="Rohde M."/>
            <person name="Tindall B.J."/>
            <person name="Goker M."/>
            <person name="Detter J.C."/>
            <person name="Woyke T."/>
            <person name="Bristow J."/>
            <person name="Eisen J.A."/>
            <person name="Markowitz V."/>
            <person name="Hugenholtz P."/>
            <person name="Klenk H.P."/>
            <person name="Kyrpides N.C."/>
        </authorList>
    </citation>
    <scope>NUCLEOTIDE SEQUENCE [LARGE SCALE GENOMIC DNA]</scope>
    <source>
        <strain evidence="9">DSM 16511 / JCM 12458 / E9I37-1</strain>
    </source>
</reference>
<keyword evidence="3 6" id="KW-0732">Signal</keyword>
<dbReference type="Pfam" id="PF17210">
    <property type="entry name" value="SdrD_B"/>
    <property type="match status" value="3"/>
</dbReference>